<keyword evidence="1" id="KW-0175">Coiled coil</keyword>
<evidence type="ECO:0000256" key="2">
    <source>
        <dbReference type="SAM" id="Phobius"/>
    </source>
</evidence>
<dbReference type="PANTHER" id="PTHR24159:SF5">
    <property type="entry name" value="ANK_REP_REGION DOMAIN-CONTAINING PROTEIN"/>
    <property type="match status" value="1"/>
</dbReference>
<evidence type="ECO:0000259" key="3">
    <source>
        <dbReference type="Pfam" id="PF11929"/>
    </source>
</evidence>
<dbReference type="Proteomes" id="UP000179807">
    <property type="component" value="Unassembled WGS sequence"/>
</dbReference>
<dbReference type="InterPro" id="IPR036770">
    <property type="entry name" value="Ankyrin_rpt-contain_sf"/>
</dbReference>
<evidence type="ECO:0000313" key="5">
    <source>
        <dbReference type="Proteomes" id="UP000179807"/>
    </source>
</evidence>
<feature type="domain" description="DUF3447" evidence="3">
    <location>
        <begin position="264"/>
        <end position="333"/>
    </location>
</feature>
<dbReference type="PANTHER" id="PTHR24159">
    <property type="match status" value="1"/>
</dbReference>
<reference evidence="4" key="1">
    <citation type="submission" date="2016-10" db="EMBL/GenBank/DDBJ databases">
        <authorList>
            <person name="Benchimol M."/>
            <person name="Almeida L.G."/>
            <person name="Vasconcelos A.T."/>
            <person name="Perreira-Neves A."/>
            <person name="Rosa I.A."/>
            <person name="Tasca T."/>
            <person name="Bogo M.R."/>
            <person name="de Souza W."/>
        </authorList>
    </citation>
    <scope>NUCLEOTIDE SEQUENCE [LARGE SCALE GENOMIC DNA]</scope>
    <source>
        <strain evidence="4">K</strain>
    </source>
</reference>
<keyword evidence="5" id="KW-1185">Reference proteome</keyword>
<dbReference type="RefSeq" id="XP_068351390.1">
    <property type="nucleotide sequence ID" value="XM_068510213.1"/>
</dbReference>
<proteinExistence type="predicted"/>
<organism evidence="4 5">
    <name type="scientific">Tritrichomonas foetus</name>
    <dbReference type="NCBI Taxonomy" id="1144522"/>
    <lineage>
        <taxon>Eukaryota</taxon>
        <taxon>Metamonada</taxon>
        <taxon>Parabasalia</taxon>
        <taxon>Tritrichomonadida</taxon>
        <taxon>Tritrichomonadidae</taxon>
        <taxon>Tritrichomonas</taxon>
    </lineage>
</organism>
<protein>
    <recommendedName>
        <fullName evidence="3">DUF3447 domain-containing protein</fullName>
    </recommendedName>
</protein>
<dbReference type="EMBL" id="MLAK01001067">
    <property type="protein sequence ID" value="OHS98253.1"/>
    <property type="molecule type" value="Genomic_DNA"/>
</dbReference>
<dbReference type="Pfam" id="PF11929">
    <property type="entry name" value="DUF3447"/>
    <property type="match status" value="1"/>
</dbReference>
<keyword evidence="2" id="KW-1133">Transmembrane helix</keyword>
<sequence>MNENETEFPIQTIFNCFSKLANLQEFLLSFVECNNPDDEENFNAILKFFDNEYDEILENYSYYSLILHLVESVSISRLLNINISKKLCIILDYLIINFKMKEMFKPKIIFSIFENNNYILLHLYNLNMLSIKLFIRKINCNSSRHLINYFVPELKKYHNTEIIQKLVFKHDLEELIEDNNTNYEELENLREESHHEQTIAKIIRNDDLESFSEYLSKTNTNINSQIHFSVYETNVFLNETVSLIEYSMAFGAINIFKYLFISKAKLTNNSSKYSIMGGNYDIIHFLESDKRVSFGETCLEYAILFHRYEIYEYLLSATKHYLEHDQELENIFHSMNFIHLREILIHRPSYFIDAFKSSFIIRILGGSVLLYLFKLYIEARNDINSKNSISSFIYCH</sequence>
<dbReference type="SUPFAM" id="SSF48403">
    <property type="entry name" value="Ankyrin repeat"/>
    <property type="match status" value="1"/>
</dbReference>
<keyword evidence="2" id="KW-0812">Transmembrane</keyword>
<feature type="transmembrane region" description="Helical" evidence="2">
    <location>
        <begin position="359"/>
        <end position="377"/>
    </location>
</feature>
<comment type="caution">
    <text evidence="4">The sequence shown here is derived from an EMBL/GenBank/DDBJ whole genome shotgun (WGS) entry which is preliminary data.</text>
</comment>
<dbReference type="VEuPathDB" id="TrichDB:TRFO_35377"/>
<gene>
    <name evidence="4" type="ORF">TRFO_35377</name>
</gene>
<keyword evidence="2" id="KW-0472">Membrane</keyword>
<evidence type="ECO:0000256" key="1">
    <source>
        <dbReference type="SAM" id="Coils"/>
    </source>
</evidence>
<dbReference type="AlphaFoldDB" id="A0A1J4JL15"/>
<dbReference type="GeneID" id="94844917"/>
<accession>A0A1J4JL15</accession>
<feature type="coiled-coil region" evidence="1">
    <location>
        <begin position="169"/>
        <end position="196"/>
    </location>
</feature>
<name>A0A1J4JL15_9EUKA</name>
<evidence type="ECO:0000313" key="4">
    <source>
        <dbReference type="EMBL" id="OHS98253.1"/>
    </source>
</evidence>
<dbReference type="InterPro" id="IPR020683">
    <property type="entry name" value="DUF3447"/>
</dbReference>